<feature type="region of interest" description="Disordered" evidence="1">
    <location>
        <begin position="1"/>
        <end position="23"/>
    </location>
</feature>
<dbReference type="Gramene" id="RZC59741">
    <property type="protein sequence ID" value="RZC59741"/>
    <property type="gene ID" value="C5167_007033"/>
</dbReference>
<gene>
    <name evidence="2" type="ORF">C5167_007033</name>
</gene>
<dbReference type="OrthoDB" id="1937859at2759"/>
<evidence type="ECO:0000313" key="3">
    <source>
        <dbReference type="Proteomes" id="UP000316621"/>
    </source>
</evidence>
<dbReference type="PANTHER" id="PTHR31903:SF4">
    <property type="entry name" value="OS11G0490300 PROTEIN"/>
    <property type="match status" value="1"/>
</dbReference>
<reference evidence="2 3" key="1">
    <citation type="journal article" date="2018" name="Science">
        <title>The opium poppy genome and morphinan production.</title>
        <authorList>
            <person name="Guo L."/>
            <person name="Winzer T."/>
            <person name="Yang X."/>
            <person name="Li Y."/>
            <person name="Ning Z."/>
            <person name="He Z."/>
            <person name="Teodor R."/>
            <person name="Lu Y."/>
            <person name="Bowser T.A."/>
            <person name="Graham I.A."/>
            <person name="Ye K."/>
        </authorList>
    </citation>
    <scope>NUCLEOTIDE SEQUENCE [LARGE SCALE GENOMIC DNA]</scope>
    <source>
        <strain evidence="3">cv. HN1</strain>
        <tissue evidence="2">Leaves</tissue>
    </source>
</reference>
<sequence>MKKKNNNKGKIYPSPSPSPHSSSCSSISRYDFGPHRDALSVFKVLPVTILALASLLTLEDREVLAYLITRSIITAKTTNPEADSSKNNNRKKKKHKSPDFECGCFECYTSYWYRWDLSPNRQLIHQAIEAFEEHLTNLEIVKNGNTSGKKKRADKMGSRIKGKISSNDDEKQSISYTKSPPPSPSPLPVKSLFHTDDFGNEAAEEELVEEGKGLLVEDLITSGGGGDETGEMVLVVMMKKKKNSEEQEYKGLVRKVLPDVLGLFNSRLWNLIWSPNV</sequence>
<feature type="region of interest" description="Disordered" evidence="1">
    <location>
        <begin position="79"/>
        <end position="98"/>
    </location>
</feature>
<accession>A0A4Y7JIH3</accession>
<dbReference type="STRING" id="3469.A0A4Y7JIH3"/>
<dbReference type="EMBL" id="CM010718">
    <property type="protein sequence ID" value="RZC59741.1"/>
    <property type="molecule type" value="Genomic_DNA"/>
</dbReference>
<protein>
    <submittedName>
        <fullName evidence="2">Uncharacterized protein</fullName>
    </submittedName>
</protein>
<evidence type="ECO:0000256" key="1">
    <source>
        <dbReference type="SAM" id="MobiDB-lite"/>
    </source>
</evidence>
<dbReference type="AlphaFoldDB" id="A0A4Y7JIH3"/>
<dbReference type="Proteomes" id="UP000316621">
    <property type="component" value="Chromosome 4"/>
</dbReference>
<feature type="compositionally biased region" description="Basic residues" evidence="1">
    <location>
        <begin position="148"/>
        <end position="162"/>
    </location>
</feature>
<dbReference type="OMA" id="WIRKDSS"/>
<evidence type="ECO:0000313" key="2">
    <source>
        <dbReference type="EMBL" id="RZC59741.1"/>
    </source>
</evidence>
<name>A0A4Y7JIH3_PAPSO</name>
<organism evidence="2 3">
    <name type="scientific">Papaver somniferum</name>
    <name type="common">Opium poppy</name>
    <dbReference type="NCBI Taxonomy" id="3469"/>
    <lineage>
        <taxon>Eukaryota</taxon>
        <taxon>Viridiplantae</taxon>
        <taxon>Streptophyta</taxon>
        <taxon>Embryophyta</taxon>
        <taxon>Tracheophyta</taxon>
        <taxon>Spermatophyta</taxon>
        <taxon>Magnoliopsida</taxon>
        <taxon>Ranunculales</taxon>
        <taxon>Papaveraceae</taxon>
        <taxon>Papaveroideae</taxon>
        <taxon>Papaver</taxon>
    </lineage>
</organism>
<keyword evidence="3" id="KW-1185">Reference proteome</keyword>
<dbReference type="PANTHER" id="PTHR31903">
    <property type="entry name" value="F12F1.11-RELATED"/>
    <property type="match status" value="1"/>
</dbReference>
<proteinExistence type="predicted"/>
<feature type="region of interest" description="Disordered" evidence="1">
    <location>
        <begin position="145"/>
        <end position="194"/>
    </location>
</feature>